<evidence type="ECO:0000256" key="2">
    <source>
        <dbReference type="ARBA" id="ARBA00012438"/>
    </source>
</evidence>
<dbReference type="PROSITE" id="PS50110">
    <property type="entry name" value="RESPONSE_REGULATORY"/>
    <property type="match status" value="1"/>
</dbReference>
<feature type="domain" description="Histidine kinase" evidence="4">
    <location>
        <begin position="219"/>
        <end position="464"/>
    </location>
</feature>
<dbReference type="SMART" id="SM00387">
    <property type="entry name" value="HATPase_c"/>
    <property type="match status" value="1"/>
</dbReference>
<dbReference type="InterPro" id="IPR036097">
    <property type="entry name" value="HisK_dim/P_sf"/>
</dbReference>
<dbReference type="Gene3D" id="1.10.287.130">
    <property type="match status" value="1"/>
</dbReference>
<evidence type="ECO:0000256" key="3">
    <source>
        <dbReference type="PROSITE-ProRule" id="PRU00169"/>
    </source>
</evidence>
<dbReference type="Gene3D" id="3.30.565.10">
    <property type="entry name" value="Histidine kinase-like ATPase, C-terminal domain"/>
    <property type="match status" value="1"/>
</dbReference>
<feature type="modified residue" description="4-aspartylphosphate" evidence="3">
    <location>
        <position position="87"/>
    </location>
</feature>
<dbReference type="PROSITE" id="PS50109">
    <property type="entry name" value="HIS_KIN"/>
    <property type="match status" value="1"/>
</dbReference>
<reference evidence="6" key="1">
    <citation type="submission" date="2013-01" db="EMBL/GenBank/DDBJ databases">
        <title>Genome draft of Hydrogenophaga taeniospiralis 2K1.</title>
        <authorList>
            <person name="Gomila M."/>
            <person name="Lalucat J."/>
        </authorList>
    </citation>
    <scope>NUCLEOTIDE SEQUENCE</scope>
    <source>
        <strain evidence="6">CCUG 15921</strain>
    </source>
</reference>
<dbReference type="Proteomes" id="UP001152876">
    <property type="component" value="Unassembled WGS sequence"/>
</dbReference>
<dbReference type="Pfam" id="PF02518">
    <property type="entry name" value="HATPase_c"/>
    <property type="match status" value="1"/>
</dbReference>
<keyword evidence="6" id="KW-0418">Kinase</keyword>
<dbReference type="InterPro" id="IPR003594">
    <property type="entry name" value="HATPase_dom"/>
</dbReference>
<dbReference type="Gene3D" id="3.40.50.2300">
    <property type="match status" value="1"/>
</dbReference>
<dbReference type="Pfam" id="PF00072">
    <property type="entry name" value="Response_reg"/>
    <property type="match status" value="1"/>
</dbReference>
<dbReference type="InterPro" id="IPR011006">
    <property type="entry name" value="CheY-like_superfamily"/>
</dbReference>
<dbReference type="SUPFAM" id="SSF47384">
    <property type="entry name" value="Homodimeric domain of signal transducing histidine kinase"/>
    <property type="match status" value="1"/>
</dbReference>
<organism evidence="6 7">
    <name type="scientific">Hydrogenophaga taeniospiralis CCUG 15921</name>
    <dbReference type="NCBI Taxonomy" id="1281780"/>
    <lineage>
        <taxon>Bacteria</taxon>
        <taxon>Pseudomonadati</taxon>
        <taxon>Pseudomonadota</taxon>
        <taxon>Betaproteobacteria</taxon>
        <taxon>Burkholderiales</taxon>
        <taxon>Comamonadaceae</taxon>
        <taxon>Hydrogenophaga</taxon>
    </lineage>
</organism>
<dbReference type="SUPFAM" id="SSF55874">
    <property type="entry name" value="ATPase domain of HSP90 chaperone/DNA topoisomerase II/histidine kinase"/>
    <property type="match status" value="1"/>
</dbReference>
<evidence type="ECO:0000313" key="6">
    <source>
        <dbReference type="EMBL" id="MDG5974693.1"/>
    </source>
</evidence>
<evidence type="ECO:0000256" key="1">
    <source>
        <dbReference type="ARBA" id="ARBA00000085"/>
    </source>
</evidence>
<feature type="domain" description="Response regulatory" evidence="5">
    <location>
        <begin position="8"/>
        <end position="156"/>
    </location>
</feature>
<keyword evidence="6" id="KW-0808">Transferase</keyword>
<keyword evidence="7" id="KW-1185">Reference proteome</keyword>
<dbReference type="EMBL" id="AOGK01000003">
    <property type="protein sequence ID" value="MDG5974693.1"/>
    <property type="molecule type" value="Genomic_DNA"/>
</dbReference>
<protein>
    <recommendedName>
        <fullName evidence="2">histidine kinase</fullName>
        <ecNumber evidence="2">2.7.13.3</ecNumber>
    </recommendedName>
</protein>
<dbReference type="InterPro" id="IPR005467">
    <property type="entry name" value="His_kinase_dom"/>
</dbReference>
<dbReference type="InterPro" id="IPR036890">
    <property type="entry name" value="HATPase_C_sf"/>
</dbReference>
<comment type="caution">
    <text evidence="6">The sequence shown here is derived from an EMBL/GenBank/DDBJ whole genome shotgun (WGS) entry which is preliminary data.</text>
</comment>
<proteinExistence type="predicted"/>
<dbReference type="AlphaFoldDB" id="A0A9X4NNP1"/>
<sequence>MKAPQNRRILLVDDMPAIHEDFRKILVPQAPEHEELSAVEAALFGDEDPASALIAFELDSAYQGQEALAKVEASLNDNRPYAMAFVDMRMPPGWDGVQTIEHLWRSDPRLQVVICTAYADSSWDEILAQLDVRDRLLILKKPFDAIEVAQLASALTTKWQMTQDAAAQRTRLEDAVAERTRELRTVNEALQNEIGERKHLEGQLVQSEKLASIGQLAAGVAHEINNPIGYIFSNFGTLEGYIEQLFELLTAYERAEASVHEPEVARGLRALRERVELDFLKEDIPVLMRESKQGIVRVRQIVQDLKDFSHVDSKQEWEWTDLHKGIDSTLNIVASEIKYRADLVKAYGAIPPIECLASQINQVVMNLVVNAAHAMGEQRGCITIRTGTEGEHVWLEVGDTGSGMPPETLKRIFEPFFTTKPIGKGTGLGLSLSYGIVQKHNGRIDVDSVVDQGTTFRVTLPIRQTPA</sequence>
<dbReference type="EC" id="2.7.13.3" evidence="2"/>
<evidence type="ECO:0000313" key="7">
    <source>
        <dbReference type="Proteomes" id="UP001152876"/>
    </source>
</evidence>
<dbReference type="SUPFAM" id="SSF52172">
    <property type="entry name" value="CheY-like"/>
    <property type="match status" value="1"/>
</dbReference>
<dbReference type="OrthoDB" id="224978at2"/>
<evidence type="ECO:0000259" key="5">
    <source>
        <dbReference type="PROSITE" id="PS50110"/>
    </source>
</evidence>
<dbReference type="InterPro" id="IPR004358">
    <property type="entry name" value="Sig_transdc_His_kin-like_C"/>
</dbReference>
<comment type="catalytic activity">
    <reaction evidence="1">
        <text>ATP + protein L-histidine = ADP + protein N-phospho-L-histidine.</text>
        <dbReference type="EC" id="2.7.13.3"/>
    </reaction>
</comment>
<dbReference type="GO" id="GO:0000155">
    <property type="term" value="F:phosphorelay sensor kinase activity"/>
    <property type="evidence" value="ECO:0007669"/>
    <property type="project" value="InterPro"/>
</dbReference>
<evidence type="ECO:0000259" key="4">
    <source>
        <dbReference type="PROSITE" id="PS50109"/>
    </source>
</evidence>
<dbReference type="InterPro" id="IPR001789">
    <property type="entry name" value="Sig_transdc_resp-reg_receiver"/>
</dbReference>
<dbReference type="RefSeq" id="WP_068172495.1">
    <property type="nucleotide sequence ID" value="NZ_AOGK01000003.1"/>
</dbReference>
<gene>
    <name evidence="6" type="ORF">H010_05472</name>
</gene>
<dbReference type="PRINTS" id="PR00344">
    <property type="entry name" value="BCTRLSENSOR"/>
</dbReference>
<dbReference type="PANTHER" id="PTHR43065">
    <property type="entry name" value="SENSOR HISTIDINE KINASE"/>
    <property type="match status" value="1"/>
</dbReference>
<accession>A0A9X4NNP1</accession>
<name>A0A9X4NNP1_9BURK</name>
<dbReference type="PANTHER" id="PTHR43065:SF50">
    <property type="entry name" value="HISTIDINE KINASE"/>
    <property type="match status" value="1"/>
</dbReference>
<keyword evidence="3" id="KW-0597">Phosphoprotein</keyword>